<keyword evidence="3" id="KW-0574">Periplasm</keyword>
<name>A0ABW3IMS4_9RHOB</name>
<evidence type="ECO:0000313" key="5">
    <source>
        <dbReference type="EMBL" id="MFD0979406.1"/>
    </source>
</evidence>
<dbReference type="InterPro" id="IPR006311">
    <property type="entry name" value="TAT_signal"/>
</dbReference>
<organism evidence="5 6">
    <name type="scientific">Tropicimonas aquimaris</name>
    <dbReference type="NCBI Taxonomy" id="914152"/>
    <lineage>
        <taxon>Bacteria</taxon>
        <taxon>Pseudomonadati</taxon>
        <taxon>Pseudomonadota</taxon>
        <taxon>Alphaproteobacteria</taxon>
        <taxon>Rhodobacterales</taxon>
        <taxon>Roseobacteraceae</taxon>
        <taxon>Tropicimonas</taxon>
    </lineage>
</organism>
<proteinExistence type="predicted"/>
<dbReference type="CDD" id="cd13665">
    <property type="entry name" value="PBP2_TRAP_Dctp3_4"/>
    <property type="match status" value="1"/>
</dbReference>
<sequence length="349" mass="38046">MINTRRSILQFMGASALTAAGLASMATDAWAADVTLRLHQFLPAQAAVPKNVLQPWMDKITAESDGRIEFQHFPAMQLGGKPPELYDQAVDGVADIIWTLPGYTPGRFPRTEVFELPFTMTSAEAASRAYWQLAEETMMDQDFKDVKVLGLWMHGPGVIHSKDPIETVADLNGVKLRAPTRVTNQMFSALGATAVGMPIPAVPEALSKGVIDATVIPWEVTGALKTSELVKNHTTFNGEALYTATFVLAMNKDRWESLPDDLKAVIDANSGLEFSAMAGKQTQADDEAPRQMAADLGNNIIELTAEQVSEWREASMPTIDAWIAEMDEKGLDGTGLRKRALELIEANSN</sequence>
<dbReference type="PROSITE" id="PS51318">
    <property type="entry name" value="TAT"/>
    <property type="match status" value="1"/>
</dbReference>
<gene>
    <name evidence="5" type="ORF">ACFQ2S_07025</name>
</gene>
<dbReference type="InterPro" id="IPR018389">
    <property type="entry name" value="DctP_fam"/>
</dbReference>
<evidence type="ECO:0000256" key="3">
    <source>
        <dbReference type="ARBA" id="ARBA00022764"/>
    </source>
</evidence>
<accession>A0ABW3IMS4</accession>
<dbReference type="NCBIfam" id="NF037995">
    <property type="entry name" value="TRAP_S1"/>
    <property type="match status" value="1"/>
</dbReference>
<evidence type="ECO:0000256" key="2">
    <source>
        <dbReference type="ARBA" id="ARBA00022729"/>
    </source>
</evidence>
<feature type="chain" id="PRO_5046714933" evidence="4">
    <location>
        <begin position="32"/>
        <end position="349"/>
    </location>
</feature>
<feature type="signal peptide" evidence="4">
    <location>
        <begin position="1"/>
        <end position="31"/>
    </location>
</feature>
<dbReference type="EMBL" id="JBHTJT010000008">
    <property type="protein sequence ID" value="MFD0979406.1"/>
    <property type="molecule type" value="Genomic_DNA"/>
</dbReference>
<dbReference type="SUPFAM" id="SSF53850">
    <property type="entry name" value="Periplasmic binding protein-like II"/>
    <property type="match status" value="1"/>
</dbReference>
<evidence type="ECO:0000313" key="6">
    <source>
        <dbReference type="Proteomes" id="UP001597108"/>
    </source>
</evidence>
<evidence type="ECO:0000256" key="4">
    <source>
        <dbReference type="SAM" id="SignalP"/>
    </source>
</evidence>
<dbReference type="Proteomes" id="UP001597108">
    <property type="component" value="Unassembled WGS sequence"/>
</dbReference>
<dbReference type="RefSeq" id="WP_386073745.1">
    <property type="nucleotide sequence ID" value="NZ_JBHTJT010000008.1"/>
</dbReference>
<dbReference type="Pfam" id="PF03480">
    <property type="entry name" value="DctP"/>
    <property type="match status" value="1"/>
</dbReference>
<evidence type="ECO:0000256" key="1">
    <source>
        <dbReference type="ARBA" id="ARBA00004418"/>
    </source>
</evidence>
<dbReference type="Gene3D" id="3.40.190.170">
    <property type="entry name" value="Bacterial extracellular solute-binding protein, family 7"/>
    <property type="match status" value="1"/>
</dbReference>
<keyword evidence="6" id="KW-1185">Reference proteome</keyword>
<keyword evidence="2 4" id="KW-0732">Signal</keyword>
<comment type="caution">
    <text evidence="5">The sequence shown here is derived from an EMBL/GenBank/DDBJ whole genome shotgun (WGS) entry which is preliminary data.</text>
</comment>
<dbReference type="InterPro" id="IPR038404">
    <property type="entry name" value="TRAP_DctP_sf"/>
</dbReference>
<comment type="subcellular location">
    <subcellularLocation>
        <location evidence="1">Periplasm</location>
    </subcellularLocation>
</comment>
<reference evidence="6" key="1">
    <citation type="journal article" date="2019" name="Int. J. Syst. Evol. Microbiol.">
        <title>The Global Catalogue of Microorganisms (GCM) 10K type strain sequencing project: providing services to taxonomists for standard genome sequencing and annotation.</title>
        <authorList>
            <consortium name="The Broad Institute Genomics Platform"/>
            <consortium name="The Broad Institute Genome Sequencing Center for Infectious Disease"/>
            <person name="Wu L."/>
            <person name="Ma J."/>
        </authorList>
    </citation>
    <scope>NUCLEOTIDE SEQUENCE [LARGE SCALE GENOMIC DNA]</scope>
    <source>
        <strain evidence="6">CCUG 60524</strain>
    </source>
</reference>
<protein>
    <submittedName>
        <fullName evidence="5">TRAP transporter substrate-binding protein</fullName>
    </submittedName>
</protein>
<dbReference type="PANTHER" id="PTHR33376">
    <property type="match status" value="1"/>
</dbReference>
<dbReference type="PANTHER" id="PTHR33376:SF15">
    <property type="entry name" value="BLL6794 PROTEIN"/>
    <property type="match status" value="1"/>
</dbReference>